<dbReference type="EMBL" id="CABVHY010000049">
    <property type="protein sequence ID" value="VVO43178.1"/>
    <property type="molecule type" value="Genomic_DNA"/>
</dbReference>
<sequence length="53" mass="5761">MTSYPVGASLLAMDVNDNAGFLNNRADLESIASKRNAARLLLQEEEALKDLIP</sequence>
<dbReference type="Proteomes" id="UP000379480">
    <property type="component" value="Unassembled WGS sequence"/>
</dbReference>
<protein>
    <submittedName>
        <fullName evidence="1">Uncharacterized protein</fullName>
    </submittedName>
</protein>
<dbReference type="AlphaFoldDB" id="A0A5E7FTX5"/>
<evidence type="ECO:0000313" key="2">
    <source>
        <dbReference type="Proteomes" id="UP000379480"/>
    </source>
</evidence>
<name>A0A5E7FTX5_PSEFL</name>
<accession>A0A5E7FTX5</accession>
<gene>
    <name evidence="1" type="ORF">PS723_06128</name>
</gene>
<evidence type="ECO:0000313" key="1">
    <source>
        <dbReference type="EMBL" id="VVO43178.1"/>
    </source>
</evidence>
<reference evidence="1 2" key="1">
    <citation type="submission" date="2019-09" db="EMBL/GenBank/DDBJ databases">
        <authorList>
            <person name="Chandra G."/>
            <person name="Truman W A."/>
        </authorList>
    </citation>
    <scope>NUCLEOTIDE SEQUENCE [LARGE SCALE GENOMIC DNA]</scope>
    <source>
        <strain evidence="1">PS723</strain>
    </source>
</reference>
<proteinExistence type="predicted"/>
<organism evidence="1 2">
    <name type="scientific">Pseudomonas fluorescens</name>
    <dbReference type="NCBI Taxonomy" id="294"/>
    <lineage>
        <taxon>Bacteria</taxon>
        <taxon>Pseudomonadati</taxon>
        <taxon>Pseudomonadota</taxon>
        <taxon>Gammaproteobacteria</taxon>
        <taxon>Pseudomonadales</taxon>
        <taxon>Pseudomonadaceae</taxon>
        <taxon>Pseudomonas</taxon>
    </lineage>
</organism>